<keyword evidence="8" id="KW-1185">Reference proteome</keyword>
<evidence type="ECO:0000256" key="1">
    <source>
        <dbReference type="ARBA" id="ARBA00008416"/>
    </source>
</evidence>
<dbReference type="EMBL" id="SMFZ01000001">
    <property type="protein sequence ID" value="TCK25250.1"/>
    <property type="molecule type" value="Genomic_DNA"/>
</dbReference>
<dbReference type="OrthoDB" id="9780903at2"/>
<comment type="similarity">
    <text evidence="1 3">Belongs to the pirin family.</text>
</comment>
<dbReference type="Gene3D" id="2.60.120.10">
    <property type="entry name" value="Jelly Rolls"/>
    <property type="match status" value="1"/>
</dbReference>
<reference evidence="7 8" key="1">
    <citation type="submission" date="2019-03" db="EMBL/GenBank/DDBJ databases">
        <title>Sequencing the genomes of 1000 actinobacteria strains.</title>
        <authorList>
            <person name="Klenk H.-P."/>
        </authorList>
    </citation>
    <scope>NUCLEOTIDE SEQUENCE [LARGE SCALE GENOMIC DNA]</scope>
    <source>
        <strain evidence="7 8">DSM 44969</strain>
    </source>
</reference>
<dbReference type="PANTHER" id="PTHR13903:SF8">
    <property type="entry name" value="PIRIN"/>
    <property type="match status" value="1"/>
</dbReference>
<gene>
    <name evidence="7" type="ORF">EV378_1053</name>
</gene>
<keyword evidence="2" id="KW-0408">Iron</keyword>
<comment type="cofactor">
    <cofactor evidence="2">
        <name>Fe cation</name>
        <dbReference type="ChEBI" id="CHEBI:24875"/>
    </cofactor>
    <text evidence="2">Binds 1 Fe cation per subunit.</text>
</comment>
<evidence type="ECO:0008006" key="9">
    <source>
        <dbReference type="Google" id="ProtNLM"/>
    </source>
</evidence>
<name>A0A4R1HWU4_PSEEN</name>
<dbReference type="RefSeq" id="WP_132421570.1">
    <property type="nucleotide sequence ID" value="NZ_SMFZ01000001.1"/>
</dbReference>
<accession>A0A4R1HWU4</accession>
<evidence type="ECO:0000313" key="8">
    <source>
        <dbReference type="Proteomes" id="UP000295560"/>
    </source>
</evidence>
<dbReference type="InterPro" id="IPR003829">
    <property type="entry name" value="Pirin_N_dom"/>
</dbReference>
<organism evidence="7 8">
    <name type="scientific">Pseudonocardia endophytica</name>
    <dbReference type="NCBI Taxonomy" id="401976"/>
    <lineage>
        <taxon>Bacteria</taxon>
        <taxon>Bacillati</taxon>
        <taxon>Actinomycetota</taxon>
        <taxon>Actinomycetes</taxon>
        <taxon>Pseudonocardiales</taxon>
        <taxon>Pseudonocardiaceae</taxon>
        <taxon>Pseudonocardia</taxon>
    </lineage>
</organism>
<dbReference type="AlphaFoldDB" id="A0A4R1HWU4"/>
<dbReference type="SUPFAM" id="SSF51182">
    <property type="entry name" value="RmlC-like cupins"/>
    <property type="match status" value="1"/>
</dbReference>
<dbReference type="CDD" id="cd02247">
    <property type="entry name" value="cupin_pirin_C"/>
    <property type="match status" value="1"/>
</dbReference>
<comment type="caution">
    <text evidence="7">The sequence shown here is derived from an EMBL/GenBank/DDBJ whole genome shotgun (WGS) entry which is preliminary data.</text>
</comment>
<evidence type="ECO:0000259" key="6">
    <source>
        <dbReference type="Pfam" id="PF05726"/>
    </source>
</evidence>
<feature type="domain" description="Pirin C-terminal" evidence="6">
    <location>
        <begin position="191"/>
        <end position="289"/>
    </location>
</feature>
<feature type="binding site" evidence="2">
    <location>
        <position position="120"/>
    </location>
    <ligand>
        <name>Fe cation</name>
        <dbReference type="ChEBI" id="CHEBI:24875"/>
    </ligand>
</feature>
<sequence length="331" mass="35429">MSDLAPDPSVQICAGDPAAVPVRERIEAKTVRLGESTEVRRLLPRMGRRMVGAWCFVDAYGPDDIADEPGMQVAPHPHTGLQTVSWLLDGEVHHRDSLGSDRVVRAGELGLMTAGHGIAHSEQSPDPHSPVLKGAQLWVALPEADRDVEPRFEHHADLPVVTDRGLSATVLLGEFAGARSPGRVHSPLAGVDLTLGRGADVLVPLDPSWEYAVLPVSGHPDVDGGALAGDELLYLGCGRPDLRLRANGPDDRMLLIGGEPFDEKIVMFWNFVGRSAREIAGFRDEWQAGIAGSAAGDRFGTVPGFDGDPLPAPALPAAGRLRPRGRVEDRR</sequence>
<feature type="binding site" evidence="2">
    <location>
        <position position="78"/>
    </location>
    <ligand>
        <name>Fe cation</name>
        <dbReference type="ChEBI" id="CHEBI:24875"/>
    </ligand>
</feature>
<dbReference type="GO" id="GO:0046872">
    <property type="term" value="F:metal ion binding"/>
    <property type="evidence" value="ECO:0007669"/>
    <property type="project" value="UniProtKB-KW"/>
</dbReference>
<feature type="region of interest" description="Disordered" evidence="4">
    <location>
        <begin position="302"/>
        <end position="331"/>
    </location>
</feature>
<feature type="binding site" evidence="2">
    <location>
        <position position="122"/>
    </location>
    <ligand>
        <name>Fe cation</name>
        <dbReference type="ChEBI" id="CHEBI:24875"/>
    </ligand>
</feature>
<protein>
    <recommendedName>
        <fullName evidence="9">Pirin</fullName>
    </recommendedName>
</protein>
<dbReference type="InterPro" id="IPR011051">
    <property type="entry name" value="RmlC_Cupin_sf"/>
</dbReference>
<evidence type="ECO:0000313" key="7">
    <source>
        <dbReference type="EMBL" id="TCK25250.1"/>
    </source>
</evidence>
<evidence type="ECO:0000256" key="3">
    <source>
        <dbReference type="RuleBase" id="RU003457"/>
    </source>
</evidence>
<dbReference type="PIRSF" id="PIRSF006232">
    <property type="entry name" value="Pirin"/>
    <property type="match status" value="1"/>
</dbReference>
<evidence type="ECO:0000256" key="2">
    <source>
        <dbReference type="PIRSR" id="PIRSR006232-1"/>
    </source>
</evidence>
<evidence type="ECO:0000256" key="4">
    <source>
        <dbReference type="SAM" id="MobiDB-lite"/>
    </source>
</evidence>
<dbReference type="InterPro" id="IPR012093">
    <property type="entry name" value="Pirin"/>
</dbReference>
<dbReference type="Pfam" id="PF05726">
    <property type="entry name" value="Pirin_C"/>
    <property type="match status" value="1"/>
</dbReference>
<feature type="binding site" evidence="2">
    <location>
        <position position="76"/>
    </location>
    <ligand>
        <name>Fe cation</name>
        <dbReference type="ChEBI" id="CHEBI:24875"/>
    </ligand>
</feature>
<evidence type="ECO:0000259" key="5">
    <source>
        <dbReference type="Pfam" id="PF02678"/>
    </source>
</evidence>
<dbReference type="Proteomes" id="UP000295560">
    <property type="component" value="Unassembled WGS sequence"/>
</dbReference>
<proteinExistence type="inferred from homology"/>
<dbReference type="PANTHER" id="PTHR13903">
    <property type="entry name" value="PIRIN-RELATED"/>
    <property type="match status" value="1"/>
</dbReference>
<dbReference type="InterPro" id="IPR014710">
    <property type="entry name" value="RmlC-like_jellyroll"/>
</dbReference>
<feature type="domain" description="Pirin N-terminal" evidence="5">
    <location>
        <begin position="38"/>
        <end position="139"/>
    </location>
</feature>
<keyword evidence="2" id="KW-0479">Metal-binding</keyword>
<dbReference type="Pfam" id="PF02678">
    <property type="entry name" value="Pirin"/>
    <property type="match status" value="1"/>
</dbReference>
<dbReference type="InterPro" id="IPR008778">
    <property type="entry name" value="Pirin_C_dom"/>
</dbReference>